<dbReference type="Pfam" id="PF13175">
    <property type="entry name" value="AAA_15"/>
    <property type="match status" value="1"/>
</dbReference>
<feature type="domain" description="Endonuclease GajA/Old nuclease/RecF-like AAA" evidence="2">
    <location>
        <begin position="65"/>
        <end position="432"/>
    </location>
</feature>
<dbReference type="NCBIfam" id="NF041760">
    <property type="entry name" value="PtuA"/>
    <property type="match status" value="1"/>
</dbReference>
<dbReference type="InterPro" id="IPR041685">
    <property type="entry name" value="AAA_GajA/Old/RecF-like"/>
</dbReference>
<evidence type="ECO:0000256" key="1">
    <source>
        <dbReference type="SAM" id="Coils"/>
    </source>
</evidence>
<keyword evidence="1" id="KW-0175">Coiled coil</keyword>
<dbReference type="GeneID" id="95568390"/>
<dbReference type="GO" id="GO:0000731">
    <property type="term" value="P:DNA synthesis involved in DNA repair"/>
    <property type="evidence" value="ECO:0007669"/>
    <property type="project" value="TreeGrafter"/>
</dbReference>
<evidence type="ECO:0000313" key="4">
    <source>
        <dbReference type="Proteomes" id="UP000006228"/>
    </source>
</evidence>
<evidence type="ECO:0000313" key="3">
    <source>
        <dbReference type="EMBL" id="EGA71210.1"/>
    </source>
</evidence>
<organism evidence="3 4">
    <name type="scientific">Vibrio sinaloensis DSM 21326</name>
    <dbReference type="NCBI Taxonomy" id="945550"/>
    <lineage>
        <taxon>Bacteria</taxon>
        <taxon>Pseudomonadati</taxon>
        <taxon>Pseudomonadota</taxon>
        <taxon>Gammaproteobacteria</taxon>
        <taxon>Vibrionales</taxon>
        <taxon>Vibrionaceae</taxon>
        <taxon>Vibrio</taxon>
        <taxon>Vibrio oreintalis group</taxon>
    </lineage>
</organism>
<dbReference type="SUPFAM" id="SSF52540">
    <property type="entry name" value="P-loop containing nucleoside triphosphate hydrolases"/>
    <property type="match status" value="1"/>
</dbReference>
<dbReference type="AlphaFoldDB" id="E8M427"/>
<dbReference type="OrthoDB" id="9815944at2"/>
<evidence type="ECO:0000259" key="2">
    <source>
        <dbReference type="Pfam" id="PF13175"/>
    </source>
</evidence>
<accession>E8M427</accession>
<dbReference type="PANTHER" id="PTHR32182">
    <property type="entry name" value="DNA REPLICATION AND REPAIR PROTEIN RECF"/>
    <property type="match status" value="1"/>
</dbReference>
<proteinExistence type="predicted"/>
<protein>
    <submittedName>
        <fullName evidence="3">RecF/RecN/SMC family protein</fullName>
    </submittedName>
</protein>
<dbReference type="CDD" id="cd00267">
    <property type="entry name" value="ABC_ATPase"/>
    <property type="match status" value="1"/>
</dbReference>
<reference evidence="3 4" key="1">
    <citation type="journal article" date="2012" name="Int. J. Syst. Evol. Microbiol.">
        <title>Vibrio caribbeanicus sp. nov., isolated from the marine sponge Scleritoderma cyanea.</title>
        <authorList>
            <person name="Hoffmann M."/>
            <person name="Monday S.R."/>
            <person name="Allard M.W."/>
            <person name="Strain E.A."/>
            <person name="Whittaker P."/>
            <person name="Naum M."/>
            <person name="McCarthy P.J."/>
            <person name="Lopez J.V."/>
            <person name="Fischer M."/>
            <person name="Brown E.W."/>
        </authorList>
    </citation>
    <scope>NUCLEOTIDE SEQUENCE [LARGE SCALE GENOMIC DNA]</scope>
    <source>
        <strain evidence="4">DSMZ 21326</strain>
    </source>
</reference>
<dbReference type="Gene3D" id="3.40.50.300">
    <property type="entry name" value="P-loop containing nucleotide triphosphate hydrolases"/>
    <property type="match status" value="1"/>
</dbReference>
<gene>
    <name evidence="3" type="ORF">VISI1226_14193</name>
</gene>
<dbReference type="RefSeq" id="WP_008074903.1">
    <property type="nucleotide sequence ID" value="NZ_AEVT01000025.1"/>
</dbReference>
<dbReference type="PANTHER" id="PTHR32182:SF23">
    <property type="entry name" value="ATP BINDING PROTEIN"/>
    <property type="match status" value="1"/>
</dbReference>
<feature type="coiled-coil region" evidence="1">
    <location>
        <begin position="253"/>
        <end position="280"/>
    </location>
</feature>
<comment type="caution">
    <text evidence="3">The sequence shown here is derived from an EMBL/GenBank/DDBJ whole genome shotgun (WGS) entry which is preliminary data.</text>
</comment>
<dbReference type="InterPro" id="IPR027417">
    <property type="entry name" value="P-loop_NTPase"/>
</dbReference>
<dbReference type="eggNOG" id="COG3950">
    <property type="taxonomic scope" value="Bacteria"/>
</dbReference>
<dbReference type="Proteomes" id="UP000006228">
    <property type="component" value="Unassembled WGS sequence"/>
</dbReference>
<dbReference type="EMBL" id="AEVT01000025">
    <property type="protein sequence ID" value="EGA71210.1"/>
    <property type="molecule type" value="Genomic_DNA"/>
</dbReference>
<sequence length="542" mass="61267">MVNKQKSQSRAIRAQIENAEKGILLSQFQLYENYLKGKHVEQNKELAQKYFEVLENSLADKKLRLNSLSLSNFRRFDDLCLDFDEKLTVIIGDNGAGKTSFADAMANIFSWFNNNLEKDSVNGNFVKLSDINIKATDYAELTCNFKLDQINRFEASLALPVQGYTGSKSNDVNVIKQFGAIYRSTAKNESITLPLLAYYSVERSDFELKTSVTEKASGDREGNRFSALKDSLKGNGKLDDFSKLYIELVNLAEGEETKEVKELNEQINTLQRTIDDVYQGEQPQENDPFTAKLNSLKGQLADLRKSTASAKYQRHLNFVNEAIETLVPDVKNLEVDRSTGKPRILVENFGNKVNIAQLSQGQKMLVALTGDLARRLVTLNPDSSNPLHGHGIVVIDEIELHLHPKWQQEIIIGLQITFPNIQFIVTTHSPQVLSTVDNKCIRKICLNKHGYPIIETPTFQTKGVTSASILARIMGTNSVPEKLEEASWLTDFSRYLKESNEELRESTFEKIKAHFGENHPVVVDCESQIRIHSMKARLRTKE</sequence>
<dbReference type="InterPro" id="IPR053498">
    <property type="entry name" value="Retron_ATPase"/>
</dbReference>
<name>E8M427_PHOS4</name>
<dbReference type="GO" id="GO:0006302">
    <property type="term" value="P:double-strand break repair"/>
    <property type="evidence" value="ECO:0007669"/>
    <property type="project" value="TreeGrafter"/>
</dbReference>